<dbReference type="InterPro" id="IPR007658">
    <property type="entry name" value="DUF594"/>
</dbReference>
<dbReference type="eggNOG" id="ENOG502QQBP">
    <property type="taxonomic scope" value="Eukaryota"/>
</dbReference>
<dbReference type="EMBL" id="KE344574">
    <property type="protein sequence ID" value="EXB68336.1"/>
    <property type="molecule type" value="Genomic_DNA"/>
</dbReference>
<organism evidence="3 4">
    <name type="scientific">Morus notabilis</name>
    <dbReference type="NCBI Taxonomy" id="981085"/>
    <lineage>
        <taxon>Eukaryota</taxon>
        <taxon>Viridiplantae</taxon>
        <taxon>Streptophyta</taxon>
        <taxon>Embryophyta</taxon>
        <taxon>Tracheophyta</taxon>
        <taxon>Spermatophyta</taxon>
        <taxon>Magnoliopsida</taxon>
        <taxon>eudicotyledons</taxon>
        <taxon>Gunneridae</taxon>
        <taxon>Pentapetalae</taxon>
        <taxon>rosids</taxon>
        <taxon>fabids</taxon>
        <taxon>Rosales</taxon>
        <taxon>Moraceae</taxon>
        <taxon>Moreae</taxon>
        <taxon>Morus</taxon>
    </lineage>
</organism>
<feature type="transmembrane region" description="Helical" evidence="1">
    <location>
        <begin position="115"/>
        <end position="135"/>
    </location>
</feature>
<dbReference type="OrthoDB" id="1689146at2759"/>
<proteinExistence type="predicted"/>
<dbReference type="Proteomes" id="UP000030645">
    <property type="component" value="Unassembled WGS sequence"/>
</dbReference>
<dbReference type="AlphaFoldDB" id="W9RCU0"/>
<evidence type="ECO:0000313" key="4">
    <source>
        <dbReference type="Proteomes" id="UP000030645"/>
    </source>
</evidence>
<protein>
    <recommendedName>
        <fullName evidence="2">DUF4220 domain-containing protein</fullName>
    </recommendedName>
</protein>
<gene>
    <name evidence="3" type="ORF">L484_004684</name>
</gene>
<keyword evidence="1" id="KW-1133">Transmembrane helix</keyword>
<sequence length="736" mass="82642">MKLPIIPKKVKKLWDAWDLRVCIITSLSLQAFLLLLAPFRQRSTSGLLFKSVWATYLLADWIAAVAIGLITKSLGDPNDPENNDDLFALWASFLLMHLGGPDGITSLSLEDNELWLRHLFGFFLQVFSALYSLYLTLTHNKLWFPSVLVFIGGSIKFAERTWALRLASLDSFGETALPDPNPGPDYEEAVAEYSVMMSAQFSTVSGGGRGRGGGGGVGNILSEPSSALEGSVQQKLDEMKQLEVAYSLFESFKGLIVGLLLSSKDRDSSRSYFLQENPIRAFRLAEYELSFMYQVLHTKSVVIHTILGYVLRCISFFSTLGASLFFIFVDKSGFGKFEVVVTYALFLGAIVLDVISIAKLVFSDWILLFFKDSPIIKHVPAWILKRSRWSGSVSQQNMISYCLPPAINFPFRGELNSYRRVYGVTETIKMMLRNFSPSERVPQYLKVFVVNELKNKSKNASNPRDAMEACSQRGHSALSQSTSSYIKLKWSVGEFQYAESLLLWHLATELCYHEHANSSADSGKDKTIYNLLCQRSCGSSVHQVLKLTQLLRKSCLLCSADVSSDGSNEVVDFKRTSKILSDYMFDLLVSKPAMLAPVLGNWRVVFQDTRAEAKRFFKKHKLSCHSQACKRISLAKPKVRSSAVKGNRSKSVLFDACILAQQLQKEAEQWEIMSRVWVELMSYAAINCRPFVHAQQLSKGGELLTFTWLLMNHLGLGSQFAEQELQSGTKMETIIE</sequence>
<feature type="domain" description="DUF4220" evidence="2">
    <location>
        <begin position="53"/>
        <end position="401"/>
    </location>
</feature>
<reference evidence="4" key="1">
    <citation type="submission" date="2013-01" db="EMBL/GenBank/DDBJ databases">
        <title>Draft Genome Sequence of a Mulberry Tree, Morus notabilis C.K. Schneid.</title>
        <authorList>
            <person name="He N."/>
            <person name="Zhao S."/>
        </authorList>
    </citation>
    <scope>NUCLEOTIDE SEQUENCE</scope>
</reference>
<evidence type="ECO:0000313" key="3">
    <source>
        <dbReference type="EMBL" id="EXB68336.1"/>
    </source>
</evidence>
<feature type="transmembrane region" description="Helical" evidence="1">
    <location>
        <begin position="21"/>
        <end position="39"/>
    </location>
</feature>
<feature type="transmembrane region" description="Helical" evidence="1">
    <location>
        <begin position="309"/>
        <end position="329"/>
    </location>
</feature>
<dbReference type="Pfam" id="PF04578">
    <property type="entry name" value="DUF594"/>
    <property type="match status" value="1"/>
</dbReference>
<accession>W9RCU0</accession>
<dbReference type="KEGG" id="mnt:21388178"/>
<feature type="transmembrane region" description="Helical" evidence="1">
    <location>
        <begin position="51"/>
        <end position="74"/>
    </location>
</feature>
<dbReference type="Pfam" id="PF13968">
    <property type="entry name" value="DUF4220"/>
    <property type="match status" value="1"/>
</dbReference>
<feature type="transmembrane region" description="Helical" evidence="1">
    <location>
        <begin position="86"/>
        <end position="109"/>
    </location>
</feature>
<feature type="transmembrane region" description="Helical" evidence="1">
    <location>
        <begin position="341"/>
        <end position="362"/>
    </location>
</feature>
<name>W9RCU0_9ROSA</name>
<dbReference type="STRING" id="981085.W9RCU0"/>
<keyword evidence="1" id="KW-0472">Membrane</keyword>
<dbReference type="InterPro" id="IPR025315">
    <property type="entry name" value="DUF4220"/>
</dbReference>
<dbReference type="PANTHER" id="PTHR31325">
    <property type="entry name" value="OS01G0798800 PROTEIN-RELATED"/>
    <property type="match status" value="1"/>
</dbReference>
<evidence type="ECO:0000256" key="1">
    <source>
        <dbReference type="SAM" id="Phobius"/>
    </source>
</evidence>
<evidence type="ECO:0000259" key="2">
    <source>
        <dbReference type="Pfam" id="PF13968"/>
    </source>
</evidence>
<keyword evidence="1" id="KW-0812">Transmembrane</keyword>
<keyword evidence="4" id="KW-1185">Reference proteome</keyword>